<feature type="transmembrane region" description="Helical" evidence="6">
    <location>
        <begin position="40"/>
        <end position="60"/>
    </location>
</feature>
<dbReference type="EMBL" id="CAEZZR010000011">
    <property type="protein sequence ID" value="CAB4765683.1"/>
    <property type="molecule type" value="Genomic_DNA"/>
</dbReference>
<organism evidence="9">
    <name type="scientific">freshwater metagenome</name>
    <dbReference type="NCBI Taxonomy" id="449393"/>
    <lineage>
        <taxon>unclassified sequences</taxon>
        <taxon>metagenomes</taxon>
        <taxon>ecological metagenomes</taxon>
    </lineage>
</organism>
<evidence type="ECO:0000256" key="2">
    <source>
        <dbReference type="ARBA" id="ARBA00008333"/>
    </source>
</evidence>
<evidence type="ECO:0000313" key="14">
    <source>
        <dbReference type="EMBL" id="CAB5074469.1"/>
    </source>
</evidence>
<proteinExistence type="inferred from homology"/>
<dbReference type="PANTHER" id="PTHR31632:SF2">
    <property type="entry name" value="PLASMA MEMBRANE IRON PERMEASE"/>
    <property type="match status" value="1"/>
</dbReference>
<keyword evidence="5 6" id="KW-0472">Membrane</keyword>
<feature type="transmembrane region" description="Helical" evidence="6">
    <location>
        <begin position="180"/>
        <end position="200"/>
    </location>
</feature>
<name>A0A6J6V3T7_9ZZZZ</name>
<evidence type="ECO:0000313" key="9">
    <source>
        <dbReference type="EMBL" id="CAB4765683.1"/>
    </source>
</evidence>
<dbReference type="EMBL" id="CAFBRB010000051">
    <property type="protein sequence ID" value="CAB5074469.1"/>
    <property type="molecule type" value="Genomic_DNA"/>
</dbReference>
<feature type="transmembrane region" description="Helical" evidence="6">
    <location>
        <begin position="147"/>
        <end position="168"/>
    </location>
</feature>
<gene>
    <name evidence="7" type="ORF">UFOPK2254_00740</name>
    <name evidence="8" type="ORF">UFOPK2646_01166</name>
    <name evidence="9" type="ORF">UFOPK2907_00215</name>
    <name evidence="10" type="ORF">UFOPK3197_01129</name>
    <name evidence="11" type="ORF">UFOPK3241_00082</name>
    <name evidence="12" type="ORF">UFOPK3937_00102</name>
    <name evidence="13" type="ORF">UFOPK4265_00231</name>
    <name evidence="14" type="ORF">UFOPK4401_00602</name>
</gene>
<dbReference type="AlphaFoldDB" id="A0A6J6V3T7"/>
<dbReference type="EMBL" id="CAFAZX010000002">
    <property type="protein sequence ID" value="CAB4839586.1"/>
    <property type="molecule type" value="Genomic_DNA"/>
</dbReference>
<dbReference type="EMBL" id="CAFBOJ010000005">
    <property type="protein sequence ID" value="CAB4970965.1"/>
    <property type="molecule type" value="Genomic_DNA"/>
</dbReference>
<feature type="transmembrane region" description="Helical" evidence="6">
    <location>
        <begin position="110"/>
        <end position="127"/>
    </location>
</feature>
<dbReference type="PANTHER" id="PTHR31632">
    <property type="entry name" value="IRON TRANSPORTER FTH1"/>
    <property type="match status" value="1"/>
</dbReference>
<evidence type="ECO:0000313" key="12">
    <source>
        <dbReference type="EMBL" id="CAB4970965.1"/>
    </source>
</evidence>
<dbReference type="GO" id="GO:0033573">
    <property type="term" value="C:high-affinity iron permease complex"/>
    <property type="evidence" value="ECO:0007669"/>
    <property type="project" value="InterPro"/>
</dbReference>
<dbReference type="NCBIfam" id="NF041756">
    <property type="entry name" value="EfeU"/>
    <property type="match status" value="1"/>
</dbReference>
<evidence type="ECO:0000313" key="11">
    <source>
        <dbReference type="EMBL" id="CAB4839586.1"/>
    </source>
</evidence>
<evidence type="ECO:0000313" key="7">
    <source>
        <dbReference type="EMBL" id="CAB4660868.1"/>
    </source>
</evidence>
<dbReference type="InterPro" id="IPR004923">
    <property type="entry name" value="FTR1/Fip1/EfeU"/>
</dbReference>
<comment type="subcellular location">
    <subcellularLocation>
        <location evidence="1">Membrane</location>
        <topology evidence="1">Multi-pass membrane protein</topology>
    </subcellularLocation>
</comment>
<feature type="transmembrane region" description="Helical" evidence="6">
    <location>
        <begin position="245"/>
        <end position="263"/>
    </location>
</feature>
<protein>
    <submittedName>
        <fullName evidence="9">Unannotated protein</fullName>
    </submittedName>
</protein>
<sequence>MHVLSTFIIALREGLEAALIVGILRAYLTKSNRLHLRGALWAGVTAAVALSLGLGAILTFTSHELAPRSEAAFAGVISILAVVLVTAMVFWMKRTARTLGRELEGKVDNAVGLGVIAVAATAFFAVAREGLETALFLYTNFQTVRTSQAPTVGLILGLSAAVALGAMMYRKSITFNIGKFFQITGIALIVVAAGVLSHGIGDLQSIGWLPGLSSTAWDLESQLSSDSLLASLLAGTIGFSTLTTWLQIGFWATYVSATIFAYVTPISNLSQKVSSGATGR</sequence>
<evidence type="ECO:0000313" key="8">
    <source>
        <dbReference type="EMBL" id="CAB4714865.1"/>
    </source>
</evidence>
<evidence type="ECO:0000256" key="4">
    <source>
        <dbReference type="ARBA" id="ARBA00022989"/>
    </source>
</evidence>
<evidence type="ECO:0000256" key="1">
    <source>
        <dbReference type="ARBA" id="ARBA00004141"/>
    </source>
</evidence>
<evidence type="ECO:0000256" key="3">
    <source>
        <dbReference type="ARBA" id="ARBA00022692"/>
    </source>
</evidence>
<dbReference type="GO" id="GO:0015093">
    <property type="term" value="F:ferrous iron transmembrane transporter activity"/>
    <property type="evidence" value="ECO:0007669"/>
    <property type="project" value="TreeGrafter"/>
</dbReference>
<evidence type="ECO:0000313" key="10">
    <source>
        <dbReference type="EMBL" id="CAB4833001.1"/>
    </source>
</evidence>
<dbReference type="EMBL" id="CAFABI010000159">
    <property type="protein sequence ID" value="CAB4833001.1"/>
    <property type="molecule type" value="Genomic_DNA"/>
</dbReference>
<dbReference type="EMBL" id="CAEZWO010000063">
    <property type="protein sequence ID" value="CAB4660868.1"/>
    <property type="molecule type" value="Genomic_DNA"/>
</dbReference>
<feature type="transmembrane region" description="Helical" evidence="6">
    <location>
        <begin position="72"/>
        <end position="90"/>
    </location>
</feature>
<keyword evidence="3 6" id="KW-0812">Transmembrane</keyword>
<dbReference type="Pfam" id="PF03239">
    <property type="entry name" value="FTR1"/>
    <property type="match status" value="1"/>
</dbReference>
<evidence type="ECO:0000313" key="13">
    <source>
        <dbReference type="EMBL" id="CAB5047101.1"/>
    </source>
</evidence>
<reference evidence="9" key="1">
    <citation type="submission" date="2020-05" db="EMBL/GenBank/DDBJ databases">
        <authorList>
            <person name="Chiriac C."/>
            <person name="Salcher M."/>
            <person name="Ghai R."/>
            <person name="Kavagutti S V."/>
        </authorList>
    </citation>
    <scope>NUCLEOTIDE SEQUENCE</scope>
</reference>
<comment type="similarity">
    <text evidence="2">Belongs to the oxidase-dependent Fe transporter (OFeT) (TC 9.A.10.1) family.</text>
</comment>
<evidence type="ECO:0000256" key="6">
    <source>
        <dbReference type="SAM" id="Phobius"/>
    </source>
</evidence>
<accession>A0A6J6V3T7</accession>
<dbReference type="EMBL" id="CAFBQK010000016">
    <property type="protein sequence ID" value="CAB5047101.1"/>
    <property type="molecule type" value="Genomic_DNA"/>
</dbReference>
<evidence type="ECO:0000256" key="5">
    <source>
        <dbReference type="ARBA" id="ARBA00023136"/>
    </source>
</evidence>
<dbReference type="EMBL" id="CAEZYB010000175">
    <property type="protein sequence ID" value="CAB4714865.1"/>
    <property type="molecule type" value="Genomic_DNA"/>
</dbReference>
<keyword evidence="4 6" id="KW-1133">Transmembrane helix</keyword>